<protein>
    <submittedName>
        <fullName evidence="1">Uncharacterized protein</fullName>
    </submittedName>
</protein>
<dbReference type="RefSeq" id="WP_348269935.1">
    <property type="nucleotide sequence ID" value="NZ_CP121195.1"/>
</dbReference>
<name>A0AAU7DBG1_9BACT</name>
<evidence type="ECO:0000313" key="1">
    <source>
        <dbReference type="EMBL" id="XBH14146.1"/>
    </source>
</evidence>
<reference evidence="1" key="1">
    <citation type="submission" date="2023-03" db="EMBL/GenBank/DDBJ databases">
        <title>Edaphobacter sp.</title>
        <authorList>
            <person name="Huber K.J."/>
            <person name="Papendorf J."/>
            <person name="Pilke C."/>
            <person name="Bunk B."/>
            <person name="Sproeer C."/>
            <person name="Pester M."/>
        </authorList>
    </citation>
    <scope>NUCLEOTIDE SEQUENCE</scope>
    <source>
        <strain evidence="1">DSM 109920</strain>
    </source>
</reference>
<dbReference type="EMBL" id="CP121195">
    <property type="protein sequence ID" value="XBH14146.1"/>
    <property type="molecule type" value="Genomic_DNA"/>
</dbReference>
<proteinExistence type="predicted"/>
<dbReference type="AlphaFoldDB" id="A0AAU7DBG1"/>
<organism evidence="1">
    <name type="scientific">Edaphobacter paludis</name>
    <dbReference type="NCBI Taxonomy" id="3035702"/>
    <lineage>
        <taxon>Bacteria</taxon>
        <taxon>Pseudomonadati</taxon>
        <taxon>Acidobacteriota</taxon>
        <taxon>Terriglobia</taxon>
        <taxon>Terriglobales</taxon>
        <taxon>Acidobacteriaceae</taxon>
        <taxon>Edaphobacter</taxon>
    </lineage>
</organism>
<gene>
    <name evidence="1" type="ORF">P8936_03015</name>
</gene>
<accession>A0AAU7DBG1</accession>
<sequence>MNRTNLRMLGIAYELLAREASTGEPSDLQPPAVVRVAEKLRGPISMLVGATGFRALLTRSLSLARAQVPALSAIQVKPDGALEWNTVGNSARTNGEAVKPGAILITELLGLLSHSIGEAMTLRLLNDAWPDLPAIKIDSRGKTT</sequence>